<dbReference type="Proteomes" id="UP000011776">
    <property type="component" value="Unassembled WGS sequence"/>
</dbReference>
<name>M3FZ49_LEPIR</name>
<reference evidence="1 2" key="1">
    <citation type="submission" date="2013-02" db="EMBL/GenBank/DDBJ databases">
        <authorList>
            <person name="Harkins D.M."/>
            <person name="Durkin A.S."/>
            <person name="Brinkac L.M."/>
            <person name="Haft D.H."/>
            <person name="Selengut J.D."/>
            <person name="Sanka R."/>
            <person name="DePew J."/>
            <person name="Purushe J."/>
            <person name="Tulsiani S.M."/>
            <person name="Graham G.C."/>
            <person name="Burns M.-A."/>
            <person name="Dohnt M.F."/>
            <person name="Smythe L.D."/>
            <person name="McKay D.B."/>
            <person name="Craig S.B."/>
            <person name="Vinetz J.M."/>
            <person name="Sutton G.G."/>
            <person name="Nierman W.C."/>
            <person name="Fouts D.E."/>
        </authorList>
    </citation>
    <scope>NUCLEOTIDE SEQUENCE [LARGE SCALE GENOMIC DNA]</scope>
    <source>
        <strain evidence="1 2">LT2186</strain>
    </source>
</reference>
<organism evidence="1 2">
    <name type="scientific">Leptospira interrogans serovar Grippotyphosa str. LT2186</name>
    <dbReference type="NCBI Taxonomy" id="1001599"/>
    <lineage>
        <taxon>Bacteria</taxon>
        <taxon>Pseudomonadati</taxon>
        <taxon>Spirochaetota</taxon>
        <taxon>Spirochaetia</taxon>
        <taxon>Leptospirales</taxon>
        <taxon>Leptospiraceae</taxon>
        <taxon>Leptospira</taxon>
    </lineage>
</organism>
<protein>
    <recommendedName>
        <fullName evidence="3">Thioredoxin-like domain protein</fullName>
    </recommendedName>
</protein>
<proteinExistence type="predicted"/>
<dbReference type="AlphaFoldDB" id="M3FZ49"/>
<dbReference type="BioCyc" id="LINT1001599:G11K9-2628-MONOMER"/>
<accession>M3FZ49</accession>
<evidence type="ECO:0008006" key="3">
    <source>
        <dbReference type="Google" id="ProtNLM"/>
    </source>
</evidence>
<evidence type="ECO:0000313" key="2">
    <source>
        <dbReference type="Proteomes" id="UP000011776"/>
    </source>
</evidence>
<dbReference type="EMBL" id="AFME02000061">
    <property type="protein sequence ID" value="EMG12859.1"/>
    <property type="molecule type" value="Genomic_DNA"/>
</dbReference>
<sequence>MPTVLILNSKREIFFKTEGYNQSGMNDLKNFLSSWGK</sequence>
<evidence type="ECO:0000313" key="1">
    <source>
        <dbReference type="EMBL" id="EMG12859.1"/>
    </source>
</evidence>
<gene>
    <name evidence="1" type="ORF">LEP1GSC151_1415</name>
</gene>
<comment type="caution">
    <text evidence="1">The sequence shown here is derived from an EMBL/GenBank/DDBJ whole genome shotgun (WGS) entry which is preliminary data.</text>
</comment>